<feature type="compositionally biased region" description="Basic and acidic residues" evidence="8">
    <location>
        <begin position="115"/>
        <end position="126"/>
    </location>
</feature>
<dbReference type="SUPFAM" id="SSF54928">
    <property type="entry name" value="RNA-binding domain, RBD"/>
    <property type="match status" value="1"/>
</dbReference>
<dbReference type="GO" id="GO:0008270">
    <property type="term" value="F:zinc ion binding"/>
    <property type="evidence" value="ECO:0007669"/>
    <property type="project" value="UniProtKB-KW"/>
</dbReference>
<dbReference type="SMART" id="SM00356">
    <property type="entry name" value="ZnF_C3H1"/>
    <property type="match status" value="1"/>
</dbReference>
<feature type="compositionally biased region" description="Polar residues" evidence="8">
    <location>
        <begin position="563"/>
        <end position="574"/>
    </location>
</feature>
<dbReference type="eggNOG" id="KOG2135">
    <property type="taxonomic scope" value="Eukaryota"/>
</dbReference>
<keyword evidence="2 7" id="KW-0863">Zinc-finger</keyword>
<feature type="domain" description="RRM" evidence="9">
    <location>
        <begin position="398"/>
        <end position="470"/>
    </location>
</feature>
<dbReference type="InterPro" id="IPR000504">
    <property type="entry name" value="RRM_dom"/>
</dbReference>
<evidence type="ECO:0000256" key="1">
    <source>
        <dbReference type="ARBA" id="ARBA00022723"/>
    </source>
</evidence>
<keyword evidence="3 7" id="KW-0862">Zinc</keyword>
<gene>
    <name evidence="11" type="ORF">WG66_6220</name>
</gene>
<dbReference type="Pfam" id="PF00642">
    <property type="entry name" value="zf-CCCH"/>
    <property type="match status" value="1"/>
</dbReference>
<proteinExistence type="predicted"/>
<dbReference type="PROSITE" id="PS50103">
    <property type="entry name" value="ZF_C3H1"/>
    <property type="match status" value="1"/>
</dbReference>
<dbReference type="Proteomes" id="UP000054988">
    <property type="component" value="Unassembled WGS sequence"/>
</dbReference>
<dbReference type="PROSITE" id="PS50102">
    <property type="entry name" value="RRM"/>
    <property type="match status" value="1"/>
</dbReference>
<feature type="compositionally biased region" description="Low complexity" evidence="8">
    <location>
        <begin position="304"/>
        <end position="320"/>
    </location>
</feature>
<dbReference type="AlphaFoldDB" id="A0A0W0FY66"/>
<dbReference type="CDD" id="cd12257">
    <property type="entry name" value="RRM1_RBM26_like"/>
    <property type="match status" value="1"/>
</dbReference>
<keyword evidence="1 7" id="KW-0479">Metal-binding</keyword>
<evidence type="ECO:0008006" key="13">
    <source>
        <dbReference type="Google" id="ProtNLM"/>
    </source>
</evidence>
<dbReference type="InterPro" id="IPR000571">
    <property type="entry name" value="Znf_CCCH"/>
</dbReference>
<evidence type="ECO:0000256" key="7">
    <source>
        <dbReference type="PROSITE-ProRule" id="PRU00723"/>
    </source>
</evidence>
<feature type="region of interest" description="Disordered" evidence="8">
    <location>
        <begin position="299"/>
        <end position="397"/>
    </location>
</feature>
<dbReference type="GO" id="GO:0005634">
    <property type="term" value="C:nucleus"/>
    <property type="evidence" value="ECO:0007669"/>
    <property type="project" value="TreeGrafter"/>
</dbReference>
<evidence type="ECO:0000313" key="12">
    <source>
        <dbReference type="Proteomes" id="UP000054988"/>
    </source>
</evidence>
<dbReference type="EMBL" id="LATX01001501">
    <property type="protein sequence ID" value="KTB41252.1"/>
    <property type="molecule type" value="Genomic_DNA"/>
</dbReference>
<feature type="domain" description="C3H1-type" evidence="10">
    <location>
        <begin position="176"/>
        <end position="204"/>
    </location>
</feature>
<keyword evidence="4 6" id="KW-0694">RNA-binding</keyword>
<feature type="zinc finger region" description="C3H1-type" evidence="7">
    <location>
        <begin position="176"/>
        <end position="204"/>
    </location>
</feature>
<evidence type="ECO:0000313" key="11">
    <source>
        <dbReference type="EMBL" id="KTB41252.1"/>
    </source>
</evidence>
<feature type="compositionally biased region" description="Polar residues" evidence="8">
    <location>
        <begin position="163"/>
        <end position="173"/>
    </location>
</feature>
<dbReference type="Gene3D" id="1.20.1390.10">
    <property type="entry name" value="PWI domain"/>
    <property type="match status" value="1"/>
</dbReference>
<dbReference type="GO" id="GO:0003723">
    <property type="term" value="F:RNA binding"/>
    <property type="evidence" value="ECO:0007669"/>
    <property type="project" value="UniProtKB-UniRule"/>
</dbReference>
<dbReference type="InterPro" id="IPR035979">
    <property type="entry name" value="RBD_domain_sf"/>
</dbReference>
<comment type="function">
    <text evidence="5">May be involved in the turnover of nuclear polyadenylated (pA+) RNA.</text>
</comment>
<sequence>MIFDQANIQHLKAWLVRTLEPICDAEPGALADYVLALLQHNIPESELRNDLTTQLDEFLEKECPPFIETLFTALRSKSYLPYTTSSPPSSSKSLDSGIPIPLDGLMAPPNSNRKRALEPEDTDSGRLPKGPRLSSEDQYSRYGHDGDSRSGVSWRGRGGSNGYPSQPGRQSGYNPPDQRRICRDYYNLGYCSRGALCKYSHGDDAMVPSQMYMNGPMMQGGMPFMPIFNGFGMGSGPVATYDPHEARMDMRQMGNNRQIRPAVLPRMQHDEGSRVVHSAHTSGELPVIQDLTPEVAYRDVTPNPQHHTSHSSQLPHSQQPVASSSEPMQTDIPPSPIQQANHSFAGVPPHSLSSYPQDVEMNGVSDSMLPRPTNNGFRGGGRGRGKPGSFRPERRTDKTLVLERIPEDKLSLTQVNDWFKRFGTVTNVAIDQTQSKALISFATHEEAHAAWKSEDAVFGNRFVKVFWHRPMEGQGQVGQRMLAASATFVTNANTAPDSKLPQPPQTTPRPSLIAAKQQRLEQLISEQKSQMDLLGKASAEEKKEIMGRLRTLDEEMKSISNSISAVNKTQSPSLTAAPKDKEQQERDRLDKELDLHSAVNGEDGKESTEELQAKLEKLKAEAASLGIPADPTVETNHSGGYRPYRGRARGFHRGGFRGGPPRTSMKLDNRPKKLVIKDAGIDGLQAIRDWYETTGQLEDVSETDNGNIIVSFKTRHAAEQGLAKGTGIPMLGSVQISWYTGPVSSAQKPLIVKDTSTTDADAKSEIRPSSPRQSPPRSPPHEEEIVASGWGGNDEDGMGMI</sequence>
<feature type="region of interest" description="Disordered" evidence="8">
    <location>
        <begin position="629"/>
        <end position="667"/>
    </location>
</feature>
<dbReference type="InterPro" id="IPR002483">
    <property type="entry name" value="PWI_dom"/>
</dbReference>
<evidence type="ECO:0000256" key="5">
    <source>
        <dbReference type="ARBA" id="ARBA00043866"/>
    </source>
</evidence>
<evidence type="ECO:0000256" key="6">
    <source>
        <dbReference type="PROSITE-ProRule" id="PRU00176"/>
    </source>
</evidence>
<evidence type="ECO:0000259" key="9">
    <source>
        <dbReference type="PROSITE" id="PS50102"/>
    </source>
</evidence>
<feature type="region of interest" description="Disordered" evidence="8">
    <location>
        <begin position="750"/>
        <end position="801"/>
    </location>
</feature>
<name>A0A0W0FY66_MONRR</name>
<evidence type="ECO:0000256" key="2">
    <source>
        <dbReference type="ARBA" id="ARBA00022771"/>
    </source>
</evidence>
<feature type="region of interest" description="Disordered" evidence="8">
    <location>
        <begin position="81"/>
        <end position="177"/>
    </location>
</feature>
<dbReference type="SUPFAM" id="SSF90229">
    <property type="entry name" value="CCCH zinc finger"/>
    <property type="match status" value="1"/>
</dbReference>
<dbReference type="Pfam" id="PF01480">
    <property type="entry name" value="PWI"/>
    <property type="match status" value="1"/>
</dbReference>
<feature type="compositionally biased region" description="Basic and acidic residues" evidence="8">
    <location>
        <begin position="578"/>
        <end position="589"/>
    </location>
</feature>
<protein>
    <recommendedName>
        <fullName evidence="13">Ccch zinc finger and rrm domain-containing protein</fullName>
    </recommendedName>
</protein>
<organism evidence="11 12">
    <name type="scientific">Moniliophthora roreri</name>
    <name type="common">Frosty pod rot fungus</name>
    <name type="synonym">Monilia roreri</name>
    <dbReference type="NCBI Taxonomy" id="221103"/>
    <lineage>
        <taxon>Eukaryota</taxon>
        <taxon>Fungi</taxon>
        <taxon>Dikarya</taxon>
        <taxon>Basidiomycota</taxon>
        <taxon>Agaricomycotina</taxon>
        <taxon>Agaricomycetes</taxon>
        <taxon>Agaricomycetidae</taxon>
        <taxon>Agaricales</taxon>
        <taxon>Marasmiineae</taxon>
        <taxon>Marasmiaceae</taxon>
        <taxon>Moniliophthora</taxon>
    </lineage>
</organism>
<dbReference type="Gene3D" id="3.30.70.330">
    <property type="match status" value="1"/>
</dbReference>
<dbReference type="InterPro" id="IPR045137">
    <property type="entry name" value="RBM26/27"/>
</dbReference>
<dbReference type="InterPro" id="IPR036855">
    <property type="entry name" value="Znf_CCCH_sf"/>
</dbReference>
<feature type="region of interest" description="Disordered" evidence="8">
    <location>
        <begin position="563"/>
        <end position="589"/>
    </location>
</feature>
<evidence type="ECO:0000256" key="4">
    <source>
        <dbReference type="ARBA" id="ARBA00022884"/>
    </source>
</evidence>
<dbReference type="InterPro" id="IPR012677">
    <property type="entry name" value="Nucleotide-bd_a/b_plait_sf"/>
</dbReference>
<evidence type="ECO:0000256" key="8">
    <source>
        <dbReference type="SAM" id="MobiDB-lite"/>
    </source>
</evidence>
<reference evidence="11 12" key="1">
    <citation type="submission" date="2015-12" db="EMBL/GenBank/DDBJ databases">
        <title>Draft genome sequence of Moniliophthora roreri, the causal agent of frosty pod rot of cacao.</title>
        <authorList>
            <person name="Aime M.C."/>
            <person name="Diaz-Valderrama J.R."/>
            <person name="Kijpornyongpan T."/>
            <person name="Phillips-Mora W."/>
        </authorList>
    </citation>
    <scope>NUCLEOTIDE SEQUENCE [LARGE SCALE GENOMIC DNA]</scope>
    <source>
        <strain evidence="11 12">MCA 2952</strain>
    </source>
</reference>
<evidence type="ECO:0000259" key="10">
    <source>
        <dbReference type="PROSITE" id="PS50103"/>
    </source>
</evidence>
<comment type="caution">
    <text evidence="11">The sequence shown here is derived from an EMBL/GenBank/DDBJ whole genome shotgun (WGS) entry which is preliminary data.</text>
</comment>
<feature type="compositionally biased region" description="Basic and acidic residues" evidence="8">
    <location>
        <begin position="134"/>
        <end position="148"/>
    </location>
</feature>
<feature type="compositionally biased region" description="Basic residues" evidence="8">
    <location>
        <begin position="644"/>
        <end position="655"/>
    </location>
</feature>
<accession>A0A0W0FY66</accession>
<dbReference type="PANTHER" id="PTHR14398">
    <property type="entry name" value="RNA RECOGNITION RRM/RNP DOMAIN"/>
    <property type="match status" value="1"/>
</dbReference>
<dbReference type="PANTHER" id="PTHR14398:SF0">
    <property type="entry name" value="ZINC FINGER PROTEIN SWM"/>
    <property type="match status" value="1"/>
</dbReference>
<evidence type="ECO:0000256" key="3">
    <source>
        <dbReference type="ARBA" id="ARBA00022833"/>
    </source>
</evidence>
<feature type="compositionally biased region" description="Low complexity" evidence="8">
    <location>
        <begin position="81"/>
        <end position="94"/>
    </location>
</feature>